<evidence type="ECO:0000256" key="1">
    <source>
        <dbReference type="SAM" id="Coils"/>
    </source>
</evidence>
<protein>
    <submittedName>
        <fullName evidence="2">Uncharacterized protein</fullName>
    </submittedName>
</protein>
<gene>
    <name evidence="2" type="ORF">QX249_10705</name>
</gene>
<proteinExistence type="predicted"/>
<dbReference type="RefSeq" id="WP_311019985.1">
    <property type="nucleotide sequence ID" value="NZ_JAUHGG010000003.1"/>
</dbReference>
<feature type="coiled-coil region" evidence="1">
    <location>
        <begin position="200"/>
        <end position="230"/>
    </location>
</feature>
<dbReference type="AlphaFoldDB" id="A0AAW8PYM8"/>
<dbReference type="Proteomes" id="UP001253193">
    <property type="component" value="Unassembled WGS sequence"/>
</dbReference>
<evidence type="ECO:0000313" key="3">
    <source>
        <dbReference type="Proteomes" id="UP001253193"/>
    </source>
</evidence>
<reference evidence="2" key="1">
    <citation type="submission" date="2023-06" db="EMBL/GenBank/DDBJ databases">
        <title>Genomic Diversity of Vibrio spp. and Metagenomic Analysis of Pathogens in Florida Gulf Coastal Waters Following Hurricane Ian.</title>
        <authorList>
            <person name="Brumfield K.D."/>
        </authorList>
    </citation>
    <scope>NUCLEOTIDE SEQUENCE</scope>
    <source>
        <strain evidence="2">WBS2B-138</strain>
    </source>
</reference>
<dbReference type="EMBL" id="JAUHGG010000003">
    <property type="protein sequence ID" value="MDS1821131.1"/>
    <property type="molecule type" value="Genomic_DNA"/>
</dbReference>
<accession>A0AAW8PYM8</accession>
<organism evidence="2 3">
    <name type="scientific">Vibrio parahaemolyticus</name>
    <dbReference type="NCBI Taxonomy" id="670"/>
    <lineage>
        <taxon>Bacteria</taxon>
        <taxon>Pseudomonadati</taxon>
        <taxon>Pseudomonadota</taxon>
        <taxon>Gammaproteobacteria</taxon>
        <taxon>Vibrionales</taxon>
        <taxon>Vibrionaceae</taxon>
        <taxon>Vibrio</taxon>
    </lineage>
</organism>
<evidence type="ECO:0000313" key="2">
    <source>
        <dbReference type="EMBL" id="MDS1821131.1"/>
    </source>
</evidence>
<comment type="caution">
    <text evidence="2">The sequence shown here is derived from an EMBL/GenBank/DDBJ whole genome shotgun (WGS) entry which is preliminary data.</text>
</comment>
<sequence length="278" mass="32008">MDRPYLQYLKRLTDDKPVISIVKSKLADHILSEGMTFQRISSGAKPYHAPIVAFPLASTSEVESIPSLSNLKSHNPEIDIATIIDNHIREEVTQRRMSELLLFNRLGTQQLLAFSHRDLIYIVHFGVARSFPDRLPRPKTGINPIESKSMLEKHCDTICNSLYDAIERDVNKGGKLAPYDFVGGLNQFVHTFLKRCSTFIELKKNQRNELSEIRKQIRELQAKEKEIISQFSSEAKNLVGLRINTLQEDDSYNQEHIRALKQDLERVNKWDCIDPDSY</sequence>
<name>A0AAW8PYM8_VIBPH</name>
<keyword evidence="1" id="KW-0175">Coiled coil</keyword>